<keyword evidence="1" id="KW-1133">Transmembrane helix</keyword>
<keyword evidence="1" id="KW-0812">Transmembrane</keyword>
<evidence type="ECO:0000313" key="2">
    <source>
        <dbReference type="EMBL" id="EXY92770.1"/>
    </source>
</evidence>
<keyword evidence="2" id="KW-0808">Transferase</keyword>
<keyword evidence="1" id="KW-0472">Membrane</keyword>
<name>A0A015XJJ0_BACFG</name>
<proteinExistence type="predicted"/>
<feature type="transmembrane region" description="Helical" evidence="1">
    <location>
        <begin position="6"/>
        <end position="27"/>
    </location>
</feature>
<organism evidence="2 3">
    <name type="scientific">Bacteroides fragilis str. 3998T(B)3</name>
    <dbReference type="NCBI Taxonomy" id="1339316"/>
    <lineage>
        <taxon>Bacteria</taxon>
        <taxon>Pseudomonadati</taxon>
        <taxon>Bacteroidota</taxon>
        <taxon>Bacteroidia</taxon>
        <taxon>Bacteroidales</taxon>
        <taxon>Bacteroidaceae</taxon>
        <taxon>Bacteroides</taxon>
    </lineage>
</organism>
<dbReference type="PATRIC" id="fig|1339316.3.peg.468"/>
<gene>
    <name evidence="2" type="ORF">M125_0473</name>
</gene>
<comment type="caution">
    <text evidence="2">The sequence shown here is derived from an EMBL/GenBank/DDBJ whole genome shotgun (WGS) entry which is preliminary data.</text>
</comment>
<accession>A0A015XJJ0</accession>
<protein>
    <submittedName>
        <fullName evidence="2">Two-component system sensor histidine kinase domain protein</fullName>
    </submittedName>
</protein>
<keyword evidence="2" id="KW-0418">Kinase</keyword>
<evidence type="ECO:0000256" key="1">
    <source>
        <dbReference type="SAM" id="Phobius"/>
    </source>
</evidence>
<dbReference type="AlphaFoldDB" id="A0A015XJJ0"/>
<evidence type="ECO:0000313" key="3">
    <source>
        <dbReference type="Proteomes" id="UP000020773"/>
    </source>
</evidence>
<reference evidence="2 3" key="1">
    <citation type="submission" date="2014-02" db="EMBL/GenBank/DDBJ databases">
        <authorList>
            <person name="Sears C."/>
            <person name="Carroll K."/>
            <person name="Sack B.R."/>
            <person name="Qadri F."/>
            <person name="Myers L.L."/>
            <person name="Chung G.-T."/>
            <person name="Escheverria P."/>
            <person name="Fraser C.M."/>
            <person name="Sadzewicz L."/>
            <person name="Shefchek K.A."/>
            <person name="Tallon L."/>
            <person name="Das S.P."/>
            <person name="Daugherty S."/>
            <person name="Mongodin E.F."/>
        </authorList>
    </citation>
    <scope>NUCLEOTIDE SEQUENCE [LARGE SCALE GENOMIC DNA]</scope>
    <source>
        <strain evidence="3">3998T(B)3</strain>
    </source>
</reference>
<dbReference type="EMBL" id="JGDB01000012">
    <property type="protein sequence ID" value="EXY92770.1"/>
    <property type="molecule type" value="Genomic_DNA"/>
</dbReference>
<dbReference type="GO" id="GO:0016301">
    <property type="term" value="F:kinase activity"/>
    <property type="evidence" value="ECO:0007669"/>
    <property type="project" value="UniProtKB-KW"/>
</dbReference>
<dbReference type="Proteomes" id="UP000020773">
    <property type="component" value="Unassembled WGS sequence"/>
</dbReference>
<sequence length="49" mass="5895">MKKELLLTILSSIALILLQVFWINSMYQKYENQYTEKINKAFLTLSKRK</sequence>